<evidence type="ECO:0000259" key="1">
    <source>
        <dbReference type="Pfam" id="PF00149"/>
    </source>
</evidence>
<evidence type="ECO:0000313" key="2">
    <source>
        <dbReference type="EMBL" id="PPK75248.1"/>
    </source>
</evidence>
<organism evidence="2 3">
    <name type="scientific">Methylobacter tundripaludum</name>
    <dbReference type="NCBI Taxonomy" id="173365"/>
    <lineage>
        <taxon>Bacteria</taxon>
        <taxon>Pseudomonadati</taxon>
        <taxon>Pseudomonadota</taxon>
        <taxon>Gammaproteobacteria</taxon>
        <taxon>Methylococcales</taxon>
        <taxon>Methylococcaceae</taxon>
        <taxon>Methylobacter</taxon>
    </lineage>
</organism>
<gene>
    <name evidence="2" type="ORF">B0F87_10695</name>
</gene>
<dbReference type="SUPFAM" id="SSF56300">
    <property type="entry name" value="Metallo-dependent phosphatases"/>
    <property type="match status" value="1"/>
</dbReference>
<dbReference type="InterPro" id="IPR029052">
    <property type="entry name" value="Metallo-depent_PP-like"/>
</dbReference>
<reference evidence="2 3" key="1">
    <citation type="submission" date="2018-02" db="EMBL/GenBank/DDBJ databases">
        <title>Subsurface microbial communities from deep shales in Ohio and West Virginia, USA.</title>
        <authorList>
            <person name="Wrighton K."/>
        </authorList>
    </citation>
    <scope>NUCLEOTIDE SEQUENCE [LARGE SCALE GENOMIC DNA]</scope>
    <source>
        <strain evidence="2 3">OWC-DMM</strain>
    </source>
</reference>
<dbReference type="Pfam" id="PF00149">
    <property type="entry name" value="Metallophos"/>
    <property type="match status" value="1"/>
</dbReference>
<evidence type="ECO:0000313" key="3">
    <source>
        <dbReference type="Proteomes" id="UP000240010"/>
    </source>
</evidence>
<name>A0A2S6HCR2_9GAMM</name>
<dbReference type="PANTHER" id="PTHR37844:SF2">
    <property type="entry name" value="SER_THR PROTEIN PHOSPHATASE SUPERFAMILY (AFU_ORTHOLOGUE AFUA_1G14840)"/>
    <property type="match status" value="1"/>
</dbReference>
<dbReference type="Proteomes" id="UP000240010">
    <property type="component" value="Unassembled WGS sequence"/>
</dbReference>
<comment type="caution">
    <text evidence="2">The sequence shown here is derived from an EMBL/GenBank/DDBJ whole genome shotgun (WGS) entry which is preliminary data.</text>
</comment>
<dbReference type="InterPro" id="IPR004843">
    <property type="entry name" value="Calcineurin-like_PHP"/>
</dbReference>
<accession>A0A2S6HCR2</accession>
<protein>
    <submittedName>
        <fullName evidence="2">Icc-related predicted phosphoesterase</fullName>
    </submittedName>
</protein>
<proteinExistence type="predicted"/>
<dbReference type="EMBL" id="PTIZ01000006">
    <property type="protein sequence ID" value="PPK75248.1"/>
    <property type="molecule type" value="Genomic_DNA"/>
</dbReference>
<dbReference type="PANTHER" id="PTHR37844">
    <property type="entry name" value="SER/THR PROTEIN PHOSPHATASE SUPERFAMILY (AFU_ORTHOLOGUE AFUA_1G14840)"/>
    <property type="match status" value="1"/>
</dbReference>
<dbReference type="Gene3D" id="3.60.21.10">
    <property type="match status" value="1"/>
</dbReference>
<sequence length="242" mass="27645">MRINYFSDVHLEFGLLEAPDNDADIIVAAGDIGIGMQGLDWLKTLNKPVIYVAGNHEFYTHEYHQTLQSIRKQCAGSNVHFLENDCFVFEGVRFLGCTLWADLFVEGDKKAEALGKTLNDFRRIQFAEKPFDAVRFSHLHQSSKTWLEQELAKPFSGKTVVITHHAPCLWSWNDSAHALKKLAYCNDMKPLLHEYEIAAWFHGHVHSQMDYRIAGARILCNPRGYAGAKIVPRFDPDRLVEI</sequence>
<dbReference type="RefSeq" id="WP_104429121.1">
    <property type="nucleotide sequence ID" value="NZ_PTIZ01000006.1"/>
</dbReference>
<dbReference type="AlphaFoldDB" id="A0A2S6HCR2"/>
<dbReference type="GO" id="GO:0016787">
    <property type="term" value="F:hydrolase activity"/>
    <property type="evidence" value="ECO:0007669"/>
    <property type="project" value="InterPro"/>
</dbReference>
<feature type="domain" description="Calcineurin-like phosphoesterase" evidence="1">
    <location>
        <begin position="2"/>
        <end position="207"/>
    </location>
</feature>